<evidence type="ECO:0000313" key="15">
    <source>
        <dbReference type="EMBL" id="OGE88233.1"/>
    </source>
</evidence>
<keyword evidence="6 13" id="KW-0812">Transmembrane</keyword>
<keyword evidence="5" id="KW-0645">Protease</keyword>
<feature type="transmembrane region" description="Helical" evidence="13">
    <location>
        <begin position="52"/>
        <end position="71"/>
    </location>
</feature>
<evidence type="ECO:0000256" key="2">
    <source>
        <dbReference type="ARBA" id="ARBA00004651"/>
    </source>
</evidence>
<comment type="subcellular location">
    <subcellularLocation>
        <location evidence="2">Cell membrane</location>
        <topology evidence="2">Multi-pass membrane protein</topology>
    </subcellularLocation>
</comment>
<dbReference type="InterPro" id="IPR044537">
    <property type="entry name" value="Rip2-like"/>
</dbReference>
<evidence type="ECO:0000256" key="13">
    <source>
        <dbReference type="SAM" id="Phobius"/>
    </source>
</evidence>
<keyword evidence="8" id="KW-0378">Hydrolase</keyword>
<evidence type="ECO:0000256" key="3">
    <source>
        <dbReference type="ARBA" id="ARBA00007931"/>
    </source>
</evidence>
<dbReference type="Proteomes" id="UP000178377">
    <property type="component" value="Unassembled WGS sequence"/>
</dbReference>
<reference evidence="15 16" key="1">
    <citation type="journal article" date="2016" name="Nat. Commun.">
        <title>Thousands of microbial genomes shed light on interconnected biogeochemical processes in an aquifer system.</title>
        <authorList>
            <person name="Anantharaman K."/>
            <person name="Brown C.T."/>
            <person name="Hug L.A."/>
            <person name="Sharon I."/>
            <person name="Castelle C.J."/>
            <person name="Probst A.J."/>
            <person name="Thomas B.C."/>
            <person name="Singh A."/>
            <person name="Wilkins M.J."/>
            <person name="Karaoz U."/>
            <person name="Brodie E.L."/>
            <person name="Williams K.H."/>
            <person name="Hubbard S.S."/>
            <person name="Banfield J.F."/>
        </authorList>
    </citation>
    <scope>NUCLEOTIDE SEQUENCE [LARGE SCALE GENOMIC DNA]</scope>
</reference>
<evidence type="ECO:0000256" key="5">
    <source>
        <dbReference type="ARBA" id="ARBA00022670"/>
    </source>
</evidence>
<dbReference type="GO" id="GO:0006508">
    <property type="term" value="P:proteolysis"/>
    <property type="evidence" value="ECO:0007669"/>
    <property type="project" value="UniProtKB-KW"/>
</dbReference>
<sequence length="207" mass="22620">MGLETALFSLVILIFSVVIHEVSHGIIAEKLGDPTARLAGRLTLNPLPHIDPFSSVLLPLFLLLVNSPVLFGAAKPVPVNYSNLRNPRRDMALVALAGPGANLLLAFFCALPVRFGLLPAESAGGGFLLQVVVLNLVLAIFNLVPIPPLDGSKILARFLPDRYLPILFSLEQYGFFIIIILIYSGFFQYIIFPILKFLLYLLLGAQL</sequence>
<dbReference type="Pfam" id="PF02163">
    <property type="entry name" value="Peptidase_M50"/>
    <property type="match status" value="1"/>
</dbReference>
<dbReference type="InterPro" id="IPR052348">
    <property type="entry name" value="Metallopeptidase_M50B"/>
</dbReference>
<dbReference type="PANTHER" id="PTHR35864">
    <property type="entry name" value="ZINC METALLOPROTEASE MJ0611-RELATED"/>
    <property type="match status" value="1"/>
</dbReference>
<evidence type="ECO:0000256" key="1">
    <source>
        <dbReference type="ARBA" id="ARBA00001947"/>
    </source>
</evidence>
<keyword evidence="7" id="KW-0479">Metal-binding</keyword>
<feature type="transmembrane region" description="Helical" evidence="13">
    <location>
        <begin position="92"/>
        <end position="115"/>
    </location>
</feature>
<keyword evidence="11" id="KW-0482">Metalloprotease</keyword>
<dbReference type="EMBL" id="MFEO01000035">
    <property type="protein sequence ID" value="OGE88233.1"/>
    <property type="molecule type" value="Genomic_DNA"/>
</dbReference>
<dbReference type="GO" id="GO:0005886">
    <property type="term" value="C:plasma membrane"/>
    <property type="evidence" value="ECO:0007669"/>
    <property type="project" value="UniProtKB-SubCell"/>
</dbReference>
<evidence type="ECO:0000256" key="7">
    <source>
        <dbReference type="ARBA" id="ARBA00022723"/>
    </source>
</evidence>
<accession>A0A1F5PE84</accession>
<name>A0A1F5PE84_9BACT</name>
<evidence type="ECO:0000256" key="12">
    <source>
        <dbReference type="ARBA" id="ARBA00023136"/>
    </source>
</evidence>
<evidence type="ECO:0000256" key="10">
    <source>
        <dbReference type="ARBA" id="ARBA00022989"/>
    </source>
</evidence>
<protein>
    <recommendedName>
        <fullName evidence="14">Peptidase M50 domain-containing protein</fullName>
    </recommendedName>
</protein>
<keyword evidence="9" id="KW-0862">Zinc</keyword>
<comment type="similarity">
    <text evidence="3">Belongs to the peptidase M50B family.</text>
</comment>
<dbReference type="AlphaFoldDB" id="A0A1F5PE84"/>
<dbReference type="PANTHER" id="PTHR35864:SF1">
    <property type="entry name" value="ZINC METALLOPROTEASE YWHC-RELATED"/>
    <property type="match status" value="1"/>
</dbReference>
<organism evidence="15 16">
    <name type="scientific">Candidatus Doudnabacteria bacterium RIFCSPHIGHO2_01_FULL_50_11</name>
    <dbReference type="NCBI Taxonomy" id="1817828"/>
    <lineage>
        <taxon>Bacteria</taxon>
        <taxon>Candidatus Doudnaibacteriota</taxon>
    </lineage>
</organism>
<evidence type="ECO:0000256" key="4">
    <source>
        <dbReference type="ARBA" id="ARBA00022475"/>
    </source>
</evidence>
<feature type="transmembrane region" description="Helical" evidence="13">
    <location>
        <begin position="127"/>
        <end position="144"/>
    </location>
</feature>
<comment type="caution">
    <text evidence="15">The sequence shown here is derived from an EMBL/GenBank/DDBJ whole genome shotgun (WGS) entry which is preliminary data.</text>
</comment>
<dbReference type="CDD" id="cd06158">
    <property type="entry name" value="S2P-M50_like_1"/>
    <property type="match status" value="1"/>
</dbReference>
<evidence type="ECO:0000256" key="9">
    <source>
        <dbReference type="ARBA" id="ARBA00022833"/>
    </source>
</evidence>
<dbReference type="GO" id="GO:0008237">
    <property type="term" value="F:metallopeptidase activity"/>
    <property type="evidence" value="ECO:0007669"/>
    <property type="project" value="UniProtKB-KW"/>
</dbReference>
<evidence type="ECO:0000256" key="8">
    <source>
        <dbReference type="ARBA" id="ARBA00022801"/>
    </source>
</evidence>
<gene>
    <name evidence="15" type="ORF">A2722_01610</name>
</gene>
<proteinExistence type="inferred from homology"/>
<keyword evidence="4" id="KW-1003">Cell membrane</keyword>
<evidence type="ECO:0000256" key="11">
    <source>
        <dbReference type="ARBA" id="ARBA00023049"/>
    </source>
</evidence>
<keyword evidence="10 13" id="KW-1133">Transmembrane helix</keyword>
<feature type="domain" description="Peptidase M50" evidence="14">
    <location>
        <begin position="127"/>
        <end position="160"/>
    </location>
</feature>
<comment type="cofactor">
    <cofactor evidence="1">
        <name>Zn(2+)</name>
        <dbReference type="ChEBI" id="CHEBI:29105"/>
    </cofactor>
</comment>
<dbReference type="GO" id="GO:0046872">
    <property type="term" value="F:metal ion binding"/>
    <property type="evidence" value="ECO:0007669"/>
    <property type="project" value="UniProtKB-KW"/>
</dbReference>
<evidence type="ECO:0000259" key="14">
    <source>
        <dbReference type="Pfam" id="PF02163"/>
    </source>
</evidence>
<evidence type="ECO:0000313" key="16">
    <source>
        <dbReference type="Proteomes" id="UP000178377"/>
    </source>
</evidence>
<keyword evidence="12 13" id="KW-0472">Membrane</keyword>
<dbReference type="InterPro" id="IPR008915">
    <property type="entry name" value="Peptidase_M50"/>
</dbReference>
<evidence type="ECO:0000256" key="6">
    <source>
        <dbReference type="ARBA" id="ARBA00022692"/>
    </source>
</evidence>